<evidence type="ECO:0000256" key="2">
    <source>
        <dbReference type="ARBA" id="ARBA00008376"/>
    </source>
</evidence>
<organism evidence="4">
    <name type="scientific">Lepeophtheirus salmonis</name>
    <name type="common">Salmon louse</name>
    <name type="synonym">Caligus salmonis</name>
    <dbReference type="NCBI Taxonomy" id="72036"/>
    <lineage>
        <taxon>Eukaryota</taxon>
        <taxon>Metazoa</taxon>
        <taxon>Ecdysozoa</taxon>
        <taxon>Arthropoda</taxon>
        <taxon>Crustacea</taxon>
        <taxon>Multicrustacea</taxon>
        <taxon>Hexanauplia</taxon>
        <taxon>Copepoda</taxon>
        <taxon>Siphonostomatoida</taxon>
        <taxon>Caligidae</taxon>
        <taxon>Lepeophtheirus</taxon>
    </lineage>
</organism>
<evidence type="ECO:0000313" key="4">
    <source>
        <dbReference type="EMBL" id="CDW42806.1"/>
    </source>
</evidence>
<reference evidence="4" key="1">
    <citation type="submission" date="2014-05" db="EMBL/GenBank/DDBJ databases">
        <authorList>
            <person name="Chronopoulou M."/>
        </authorList>
    </citation>
    <scope>NUCLEOTIDE SEQUENCE</scope>
    <source>
        <tissue evidence="4">Whole organism</tissue>
    </source>
</reference>
<dbReference type="InterPro" id="IPR036723">
    <property type="entry name" value="Alpha-catenin/vinculin-like_sf"/>
</dbReference>
<dbReference type="OMA" id="IRNSRRM"/>
<dbReference type="GO" id="GO:0051015">
    <property type="term" value="F:actin filament binding"/>
    <property type="evidence" value="ECO:0007669"/>
    <property type="project" value="InterPro"/>
</dbReference>
<evidence type="ECO:0000256" key="3">
    <source>
        <dbReference type="ARBA" id="ARBA00022490"/>
    </source>
</evidence>
<comment type="similarity">
    <text evidence="2">Belongs to the vinculin/alpha-catenin family.</text>
</comment>
<dbReference type="PANTHER" id="PTHR18914">
    <property type="entry name" value="ALPHA CATENIN"/>
    <property type="match status" value="1"/>
</dbReference>
<accession>A0A0K2UYK1</accession>
<protein>
    <submittedName>
        <fullName evidence="4">Catenin alphalike [Acyrthosiphon pisum]</fullName>
    </submittedName>
</protein>
<keyword evidence="3" id="KW-0963">Cytoplasm</keyword>
<dbReference type="OrthoDB" id="6376697at2759"/>
<dbReference type="GO" id="GO:0005737">
    <property type="term" value="C:cytoplasm"/>
    <property type="evidence" value="ECO:0007669"/>
    <property type="project" value="UniProtKB-SubCell"/>
</dbReference>
<dbReference type="GO" id="GO:0008013">
    <property type="term" value="F:beta-catenin binding"/>
    <property type="evidence" value="ECO:0007669"/>
    <property type="project" value="TreeGrafter"/>
</dbReference>
<dbReference type="PANTHER" id="PTHR18914:SF9">
    <property type="entry name" value="CATENIN ALPHA"/>
    <property type="match status" value="1"/>
</dbReference>
<dbReference type="GO" id="GO:0016342">
    <property type="term" value="C:catenin complex"/>
    <property type="evidence" value="ECO:0007669"/>
    <property type="project" value="TreeGrafter"/>
</dbReference>
<proteinExistence type="inferred from homology"/>
<evidence type="ECO:0000256" key="1">
    <source>
        <dbReference type="ARBA" id="ARBA00004496"/>
    </source>
</evidence>
<dbReference type="InterPro" id="IPR006077">
    <property type="entry name" value="Vinculin/catenin"/>
</dbReference>
<dbReference type="EMBL" id="HACA01025445">
    <property type="protein sequence ID" value="CDW42806.1"/>
    <property type="molecule type" value="Transcribed_RNA"/>
</dbReference>
<sequence length="93" mass="10506">MATSIQGRSCRICNVVLAEMDNYNPSVYTERVNEAIQILRGEVMPNFAHKVESAVDILSLPSSVTDKVDENDFIDASRLVYNGVRDIRNSRRM</sequence>
<dbReference type="SUPFAM" id="SSF47220">
    <property type="entry name" value="alpha-catenin/vinculin-like"/>
    <property type="match status" value="1"/>
</dbReference>
<name>A0A0K2UYK1_LEPSM</name>
<dbReference type="GO" id="GO:0016477">
    <property type="term" value="P:cell migration"/>
    <property type="evidence" value="ECO:0007669"/>
    <property type="project" value="TreeGrafter"/>
</dbReference>
<comment type="subcellular location">
    <subcellularLocation>
        <location evidence="1">Cytoplasm</location>
    </subcellularLocation>
</comment>
<dbReference type="AlphaFoldDB" id="A0A0K2UYK1"/>
<dbReference type="Gene3D" id="1.20.120.230">
    <property type="entry name" value="Alpha-catenin/vinculin-like"/>
    <property type="match status" value="1"/>
</dbReference>
<dbReference type="GO" id="GO:0098609">
    <property type="term" value="P:cell-cell adhesion"/>
    <property type="evidence" value="ECO:0007669"/>
    <property type="project" value="TreeGrafter"/>
</dbReference>
<dbReference type="GO" id="GO:0005912">
    <property type="term" value="C:adherens junction"/>
    <property type="evidence" value="ECO:0007669"/>
    <property type="project" value="TreeGrafter"/>
</dbReference>
<dbReference type="Pfam" id="PF01044">
    <property type="entry name" value="Vinculin"/>
    <property type="match status" value="1"/>
</dbReference>